<dbReference type="Proteomes" id="UP000006201">
    <property type="component" value="Unassembled WGS sequence"/>
</dbReference>
<accession>A4C4E9</accession>
<evidence type="ECO:0000313" key="1">
    <source>
        <dbReference type="EMBL" id="EAR30431.1"/>
    </source>
</evidence>
<sequence length="196" mass="21936">MANNSASEFTPYFSIETGLVWSSLNKFELDSFNVESEDLPLKLAASYQFTPQWSAKVGTTQSIIESSGVELRIDENADLITTEALYETTLFSIEGGYTILFNESWQLDFDAGVIIGKEKNEISICPTANYSFRIGPSCNSSNATSTSSNKSTETSFIFGTSVMYNFSDNWGIKLGYNFSGYREGLTKREFLVQYRF</sequence>
<protein>
    <recommendedName>
        <fullName evidence="3">Outer membrane protein beta-barrel domain-containing protein</fullName>
    </recommendedName>
</protein>
<proteinExistence type="predicted"/>
<evidence type="ECO:0000313" key="2">
    <source>
        <dbReference type="Proteomes" id="UP000006201"/>
    </source>
</evidence>
<dbReference type="Gene3D" id="2.40.160.20">
    <property type="match status" value="1"/>
</dbReference>
<dbReference type="HOGENOM" id="CLU_1389203_0_0_6"/>
<keyword evidence="2" id="KW-1185">Reference proteome</keyword>
<dbReference type="SUPFAM" id="SSF56925">
    <property type="entry name" value="OMPA-like"/>
    <property type="match status" value="1"/>
</dbReference>
<name>A4C4E9_9GAMM</name>
<dbReference type="EMBL" id="AAOH01000001">
    <property type="protein sequence ID" value="EAR30431.1"/>
    <property type="molecule type" value="Genomic_DNA"/>
</dbReference>
<organism evidence="1 2">
    <name type="scientific">Pseudoalteromonas tunicata D2</name>
    <dbReference type="NCBI Taxonomy" id="87626"/>
    <lineage>
        <taxon>Bacteria</taxon>
        <taxon>Pseudomonadati</taxon>
        <taxon>Pseudomonadota</taxon>
        <taxon>Gammaproteobacteria</taxon>
        <taxon>Alteromonadales</taxon>
        <taxon>Pseudoalteromonadaceae</taxon>
        <taxon>Pseudoalteromonas</taxon>
    </lineage>
</organism>
<reference evidence="1 2" key="1">
    <citation type="submission" date="2006-02" db="EMBL/GenBank/DDBJ databases">
        <authorList>
            <person name="Moran M.A."/>
            <person name="Kjelleberg S."/>
            <person name="Egan S."/>
            <person name="Saunders N."/>
            <person name="Thomas T."/>
            <person name="Ferriera S."/>
            <person name="Johnson J."/>
            <person name="Kravitz S."/>
            <person name="Halpern A."/>
            <person name="Remington K."/>
            <person name="Beeson K."/>
            <person name="Tran B."/>
            <person name="Rogers Y.-H."/>
            <person name="Friedman R."/>
            <person name="Venter J.C."/>
        </authorList>
    </citation>
    <scope>NUCLEOTIDE SEQUENCE [LARGE SCALE GENOMIC DNA]</scope>
    <source>
        <strain evidence="1 2">D2</strain>
    </source>
</reference>
<dbReference type="AlphaFoldDB" id="A4C4E9"/>
<evidence type="ECO:0008006" key="3">
    <source>
        <dbReference type="Google" id="ProtNLM"/>
    </source>
</evidence>
<comment type="caution">
    <text evidence="1">The sequence shown here is derived from an EMBL/GenBank/DDBJ whole genome shotgun (WGS) entry which is preliminary data.</text>
</comment>
<dbReference type="InterPro" id="IPR011250">
    <property type="entry name" value="OMP/PagP_B-barrel"/>
</dbReference>
<gene>
    <name evidence="1" type="ORF">PTD2_02641</name>
</gene>